<keyword evidence="2" id="KW-0378">Hydrolase</keyword>
<organism evidence="2">
    <name type="scientific">uncultured Aureispira sp</name>
    <dbReference type="NCBI Taxonomy" id="1331704"/>
    <lineage>
        <taxon>Bacteria</taxon>
        <taxon>Pseudomonadati</taxon>
        <taxon>Bacteroidota</taxon>
        <taxon>Saprospiria</taxon>
        <taxon>Saprospirales</taxon>
        <taxon>Saprospiraceae</taxon>
        <taxon>Aureispira</taxon>
        <taxon>environmental samples</taxon>
    </lineage>
</organism>
<accession>A0A6S6T1F8</accession>
<dbReference type="EMBL" id="CACVAQ010000168">
    <property type="protein sequence ID" value="CAA6810595.1"/>
    <property type="molecule type" value="Genomic_DNA"/>
</dbReference>
<dbReference type="CDD" id="cd04501">
    <property type="entry name" value="SGNH_hydrolase_like_4"/>
    <property type="match status" value="1"/>
</dbReference>
<dbReference type="PANTHER" id="PTHR30383">
    <property type="entry name" value="THIOESTERASE 1/PROTEASE 1/LYSOPHOSPHOLIPASE L1"/>
    <property type="match status" value="1"/>
</dbReference>
<dbReference type="SUPFAM" id="SSF52266">
    <property type="entry name" value="SGNH hydrolase"/>
    <property type="match status" value="1"/>
</dbReference>
<dbReference type="InterPro" id="IPR036514">
    <property type="entry name" value="SGNH_hydro_sf"/>
</dbReference>
<dbReference type="PANTHER" id="PTHR30383:SF5">
    <property type="entry name" value="SGNH HYDROLASE-TYPE ESTERASE DOMAIN-CONTAINING PROTEIN"/>
    <property type="match status" value="1"/>
</dbReference>
<proteinExistence type="predicted"/>
<dbReference type="AlphaFoldDB" id="A0A6S6T1F8"/>
<dbReference type="Gene3D" id="3.40.50.1110">
    <property type="entry name" value="SGNH hydrolase"/>
    <property type="match status" value="1"/>
</dbReference>
<name>A0A6S6T1F8_9BACT</name>
<dbReference type="GO" id="GO:0004622">
    <property type="term" value="F:phosphatidylcholine lysophospholipase activity"/>
    <property type="evidence" value="ECO:0007669"/>
    <property type="project" value="TreeGrafter"/>
</dbReference>
<protein>
    <submittedName>
        <fullName evidence="2">Acylhydrolase</fullName>
    </submittedName>
</protein>
<dbReference type="InterPro" id="IPR013830">
    <property type="entry name" value="SGNH_hydro"/>
</dbReference>
<dbReference type="Pfam" id="PF13472">
    <property type="entry name" value="Lipase_GDSL_2"/>
    <property type="match status" value="1"/>
</dbReference>
<gene>
    <name evidence="2" type="ORF">HELGO_WM37467</name>
</gene>
<feature type="domain" description="SGNH hydrolase-type esterase" evidence="1">
    <location>
        <begin position="51"/>
        <end position="214"/>
    </location>
</feature>
<sequence length="228" mass="25515">MINRLKWGFFVLFMLFFTQTIMAQDWGNLKRYQKKNAALMASGFDENRIVFMGNSITQGWSDMRPAFFDGKCYVNRGIGGQTTPEMLLRFRQDVINLKPKAVVLLAGINDIAGNRGPSTTEIIYNNIISMVEWAGANEIQVILCSVLPVFDFPWNPGVKPALKVIELNGLLKAYANKHGILYLDYFTAMVDDSNGLKKELGIDGVHPNEAGYAVMEPLLEKAIASLKK</sequence>
<evidence type="ECO:0000313" key="2">
    <source>
        <dbReference type="EMBL" id="CAA6810595.1"/>
    </source>
</evidence>
<evidence type="ECO:0000259" key="1">
    <source>
        <dbReference type="Pfam" id="PF13472"/>
    </source>
</evidence>
<dbReference type="InterPro" id="IPR051532">
    <property type="entry name" value="Ester_Hydrolysis_Enzymes"/>
</dbReference>
<reference evidence="2" key="1">
    <citation type="submission" date="2020-01" db="EMBL/GenBank/DDBJ databases">
        <authorList>
            <person name="Meier V. D."/>
            <person name="Meier V D."/>
        </authorList>
    </citation>
    <scope>NUCLEOTIDE SEQUENCE</scope>
    <source>
        <strain evidence="2">HLG_WM_MAG_10</strain>
    </source>
</reference>